<name>A0A921IS17_9ACTN</name>
<comment type="caution">
    <text evidence="1">The sequence shown here is derived from an EMBL/GenBank/DDBJ whole genome shotgun (WGS) entry which is preliminary data.</text>
</comment>
<gene>
    <name evidence="1" type="ORF">K8U80_06030</name>
</gene>
<accession>A0A921IS17</accession>
<evidence type="ECO:0000313" key="1">
    <source>
        <dbReference type="EMBL" id="HJG30937.1"/>
    </source>
</evidence>
<dbReference type="EMBL" id="DYVF01000041">
    <property type="protein sequence ID" value="HJG30937.1"/>
    <property type="molecule type" value="Genomic_DNA"/>
</dbReference>
<dbReference type="Proteomes" id="UP000746751">
    <property type="component" value="Unassembled WGS sequence"/>
</dbReference>
<dbReference type="GO" id="GO:0006355">
    <property type="term" value="P:regulation of DNA-templated transcription"/>
    <property type="evidence" value="ECO:0007669"/>
    <property type="project" value="InterPro"/>
</dbReference>
<reference evidence="1" key="2">
    <citation type="submission" date="2021-09" db="EMBL/GenBank/DDBJ databases">
        <authorList>
            <person name="Gilroy R."/>
        </authorList>
    </citation>
    <scope>NUCLEOTIDE SEQUENCE</scope>
    <source>
        <strain evidence="1">ChiGjej2B2-7701</strain>
    </source>
</reference>
<dbReference type="Gene3D" id="1.10.1220.10">
    <property type="entry name" value="Met repressor-like"/>
    <property type="match status" value="1"/>
</dbReference>
<sequence length="98" mass="10807">MATSTVSASINTETKTIVSHHLAQAGTTANEVIRSLWNYIAATGKIPRFDAAPEQESETGDSQTFQHLMELRSRTPHGTPLAHMTAADIRRELMMRDV</sequence>
<reference evidence="1" key="1">
    <citation type="journal article" date="2021" name="PeerJ">
        <title>Extensive microbial diversity within the chicken gut microbiome revealed by metagenomics and culture.</title>
        <authorList>
            <person name="Gilroy R."/>
            <person name="Ravi A."/>
            <person name="Getino M."/>
            <person name="Pursley I."/>
            <person name="Horton D.L."/>
            <person name="Alikhan N.F."/>
            <person name="Baker D."/>
            <person name="Gharbi K."/>
            <person name="Hall N."/>
            <person name="Watson M."/>
            <person name="Adriaenssens E.M."/>
            <person name="Foster-Nyarko E."/>
            <person name="Jarju S."/>
            <person name="Secka A."/>
            <person name="Antonio M."/>
            <person name="Oren A."/>
            <person name="Chaudhuri R.R."/>
            <person name="La Ragione R."/>
            <person name="Hildebrand F."/>
            <person name="Pallen M.J."/>
        </authorList>
    </citation>
    <scope>NUCLEOTIDE SEQUENCE</scope>
    <source>
        <strain evidence="1">ChiGjej2B2-7701</strain>
    </source>
</reference>
<dbReference type="InterPro" id="IPR013321">
    <property type="entry name" value="Arc_rbn_hlx_hlx"/>
</dbReference>
<evidence type="ECO:0000313" key="2">
    <source>
        <dbReference type="Proteomes" id="UP000746751"/>
    </source>
</evidence>
<organism evidence="1 2">
    <name type="scientific">Collinsella ihumii</name>
    <dbReference type="NCBI Taxonomy" id="1720204"/>
    <lineage>
        <taxon>Bacteria</taxon>
        <taxon>Bacillati</taxon>
        <taxon>Actinomycetota</taxon>
        <taxon>Coriobacteriia</taxon>
        <taxon>Coriobacteriales</taxon>
        <taxon>Coriobacteriaceae</taxon>
        <taxon>Collinsella</taxon>
    </lineage>
</organism>
<dbReference type="AlphaFoldDB" id="A0A921IS17"/>
<proteinExistence type="predicted"/>
<protein>
    <submittedName>
        <fullName evidence="1">Type II toxin-antitoxin system RelB/DinJ family antitoxin</fullName>
    </submittedName>
</protein>